<feature type="region of interest" description="Disordered" evidence="1">
    <location>
        <begin position="68"/>
        <end position="131"/>
    </location>
</feature>
<dbReference type="InterPro" id="IPR005094">
    <property type="entry name" value="Endonuclease_MobA/VirD2"/>
</dbReference>
<reference evidence="3 4" key="2">
    <citation type="submission" date="2020-08" db="EMBL/GenBank/DDBJ databases">
        <authorList>
            <person name="Partida-Martinez L."/>
            <person name="Huntemann M."/>
            <person name="Clum A."/>
            <person name="Wang J."/>
            <person name="Palaniappan K."/>
            <person name="Ritter S."/>
            <person name="Chen I.-M."/>
            <person name="Stamatis D."/>
            <person name="Reddy T."/>
            <person name="O'Malley R."/>
            <person name="Daum C."/>
            <person name="Shapiro N."/>
            <person name="Ivanova N."/>
            <person name="Kyrpides N."/>
            <person name="Woyke T."/>
        </authorList>
    </citation>
    <scope>NUCLEOTIDE SEQUENCE [LARGE SCALE GENOMIC DNA]</scope>
    <source>
        <strain evidence="3 4">AS3.13</strain>
    </source>
</reference>
<dbReference type="AlphaFoldDB" id="A0A7X0MNY0"/>
<gene>
    <name evidence="3" type="ORF">F4693_002646</name>
</gene>
<dbReference type="Pfam" id="PF03432">
    <property type="entry name" value="Relaxase"/>
    <property type="match status" value="1"/>
</dbReference>
<proteinExistence type="predicted"/>
<accession>A0A7X0MNY0</accession>
<evidence type="ECO:0000313" key="3">
    <source>
        <dbReference type="EMBL" id="MBB6505651.1"/>
    </source>
</evidence>
<sequence length="131" mass="15377">MTELFRNHRYVLALHNDTAHPHVHVAYALRNNDGPRTFLSHTDKQQLRETFAEKLRNLGVDANATLRKTRGLDEQPDRRGVHHRRKEGREVRVDNEAVSDVQRDTRRALHPGNRRAFRAPTIPRRPRSRRA</sequence>
<name>A0A7X0MNY0_9SPHN</name>
<feature type="compositionally biased region" description="Basic and acidic residues" evidence="1">
    <location>
        <begin position="70"/>
        <end position="79"/>
    </location>
</feature>
<feature type="compositionally biased region" description="Basic and acidic residues" evidence="1">
    <location>
        <begin position="87"/>
        <end position="107"/>
    </location>
</feature>
<feature type="compositionally biased region" description="Basic residues" evidence="1">
    <location>
        <begin position="108"/>
        <end position="117"/>
    </location>
</feature>
<dbReference type="EMBL" id="JACHBT010000014">
    <property type="protein sequence ID" value="MBB6505651.1"/>
    <property type="molecule type" value="Genomic_DNA"/>
</dbReference>
<evidence type="ECO:0000259" key="2">
    <source>
        <dbReference type="Pfam" id="PF03432"/>
    </source>
</evidence>
<protein>
    <recommendedName>
        <fullName evidence="2">MobA/VirD2-like nuclease domain-containing protein</fullName>
    </recommendedName>
</protein>
<organism evidence="3 4">
    <name type="scientific">Sphingomonas endophytica</name>
    <dbReference type="NCBI Taxonomy" id="869719"/>
    <lineage>
        <taxon>Bacteria</taxon>
        <taxon>Pseudomonadati</taxon>
        <taxon>Pseudomonadota</taxon>
        <taxon>Alphaproteobacteria</taxon>
        <taxon>Sphingomonadales</taxon>
        <taxon>Sphingomonadaceae</taxon>
        <taxon>Sphingomonas</taxon>
    </lineage>
</organism>
<evidence type="ECO:0000256" key="1">
    <source>
        <dbReference type="SAM" id="MobiDB-lite"/>
    </source>
</evidence>
<reference evidence="3 4" key="1">
    <citation type="submission" date="2020-08" db="EMBL/GenBank/DDBJ databases">
        <title>The Agave Microbiome: Exploring the role of microbial communities in plant adaptations to desert environments.</title>
        <authorList>
            <person name="Partida-Martinez L.P."/>
        </authorList>
    </citation>
    <scope>NUCLEOTIDE SEQUENCE [LARGE SCALE GENOMIC DNA]</scope>
    <source>
        <strain evidence="3 4">AS3.13</strain>
    </source>
</reference>
<feature type="domain" description="MobA/VirD2-like nuclease" evidence="2">
    <location>
        <begin position="5"/>
        <end position="56"/>
    </location>
</feature>
<evidence type="ECO:0000313" key="4">
    <source>
        <dbReference type="Proteomes" id="UP000522313"/>
    </source>
</evidence>
<comment type="caution">
    <text evidence="3">The sequence shown here is derived from an EMBL/GenBank/DDBJ whole genome shotgun (WGS) entry which is preliminary data.</text>
</comment>
<dbReference type="Proteomes" id="UP000522313">
    <property type="component" value="Unassembled WGS sequence"/>
</dbReference>